<dbReference type="PANTHER" id="PTHR45615:SF63">
    <property type="entry name" value="CHROMOSOME UNDETERMINED SCAFFOLD_10, WHOLE GENOME SHOTGUN SEQUENCE"/>
    <property type="match status" value="1"/>
</dbReference>
<feature type="coiled-coil region" evidence="1">
    <location>
        <begin position="439"/>
        <end position="546"/>
    </location>
</feature>
<feature type="compositionally biased region" description="Basic and acidic residues" evidence="2">
    <location>
        <begin position="1254"/>
        <end position="1266"/>
    </location>
</feature>
<dbReference type="PANTHER" id="PTHR45615">
    <property type="entry name" value="MYOSIN HEAVY CHAIN, NON-MUSCLE"/>
    <property type="match status" value="1"/>
</dbReference>
<feature type="compositionally biased region" description="Polar residues" evidence="2">
    <location>
        <begin position="39"/>
        <end position="58"/>
    </location>
</feature>
<sequence length="1366" mass="156555">MPELPEVETVLQALRGSGIIGSPLSQVEIRKKFHIKESITTQRQKGQVENQNEYSLLRTSKEHSQARRSKGIEEKPLPSLRLPELDLQFFGDKSEEENKQRKTTPLQEIVNNSLNNLLSGIRSGVDVEFLESESTKQALLNANNPNINEETLKFFYNLRENVRKINNTIGDSENKNLLQEQQIEELNNNLLEKENLVEELRKKIDGIETKLREKERSIADKEQRLNEFNSKINRLETERQENFEASKKLENQIRGLENENQQLKQKETNDNAFFKEVSNQALSKIDNLQEQLAEEKLKGEQSEEKNVELYKQNTALIRQTSSLIEEKKTLAAENKKLTDKVQEQGQTLVDFIERAKKEFEQAKNDYEIELENKLEEQRQSYEEEIQDLNRVKEELSEVNSQFAQSPEFFEWQSNQTSQATNREGKPRRKSFSLLDELKLQNNSERIGELELKIEKLNEIIKNKEGELDSQQKTIEEQTSKIKELDDENQKLVNQGNDLAKKAEELEEQLRNKEIEDDLNQMIDENRADQAEVINNHADKIKEAEEQNDDAPISNPPTLTVDQRTEDIAARQEVVENEFIRNLLNSEESVKLWGQYREEVISNINRLKKELEKIANDNTNQNPEIDEEIVEEENSQSEVAEGTSPEEVKKISSAVSVEEMERISKEAREKFQQEIEDLQKKLAEKDEELKRRRKQKTSQPSQQNEEKGNDEEDQLEKLIKNAEKAALEGTRSLTSTPVDELSEFKFPSVSNEKGNGHCCPRCGANSNPETTSEKSTSSHSRSNSNRSRSSSFRRSGSFDIGENLQKMAQLRDQLKAKDNEIVSLNAKYATLEGEKIRLEEELDRINDNRSIRAHHSRETSDDTDISGTLEPNDFNSDDKDRKIVDLQSELEETKRKLELFESSSEKHNCLNGCCLNGDYENIKRKNADLQNQNISLQAIINEQTPTDSIKKEKGTIFPDSLQGVNYDYVKPTVKELLQQIHQNNEVDLEEYLVKKHDIKQGNGHDCGVARVEEVLGIGSNDEKQEPSTSPQKPSNTNEEIEKLKKELTEARGEKTDLELQLAKILGNKVNDDEGEDSVSIALNEEIEARQKAEDKVETLESEIARLKENLAKAQKSQQTAPKTQNWPRKNNAKPTKSPDDLQQQLANKNQQLTEAKNKAKQLEKQTQLTRKDAELEKLKRNLDAEKEKNKNSAANPPKIRTNQPVKKGQNSRTTKPAGSPGQKKSPAQQIEELNNQLQTARQERDAALTSQQQATKEKELSEKRATDAEIENSSLQTQLQNKQSELATKTAENDNLSSKLTSERQEKDQISKQLSETQIRNKELESESKSAEALQNTVEELTTTIQELENRNKEGSTPEKEQLQSQI</sequence>
<feature type="coiled-coil region" evidence="1">
    <location>
        <begin position="169"/>
        <end position="305"/>
    </location>
</feature>
<feature type="compositionally biased region" description="Basic and acidic residues" evidence="2">
    <location>
        <begin position="1300"/>
        <end position="1309"/>
    </location>
</feature>
<feature type="compositionally biased region" description="Basic and acidic residues" evidence="2">
    <location>
        <begin position="59"/>
        <end position="76"/>
    </location>
</feature>
<feature type="compositionally biased region" description="Basic and acidic residues" evidence="2">
    <location>
        <begin position="1154"/>
        <end position="1189"/>
    </location>
</feature>
<feature type="compositionally biased region" description="Basic and acidic residues" evidence="2">
    <location>
        <begin position="1347"/>
        <end position="1366"/>
    </location>
</feature>
<organism evidence="3 4">
    <name type="scientific">Paraglomus occultum</name>
    <dbReference type="NCBI Taxonomy" id="144539"/>
    <lineage>
        <taxon>Eukaryota</taxon>
        <taxon>Fungi</taxon>
        <taxon>Fungi incertae sedis</taxon>
        <taxon>Mucoromycota</taxon>
        <taxon>Glomeromycotina</taxon>
        <taxon>Glomeromycetes</taxon>
        <taxon>Paraglomerales</taxon>
        <taxon>Paraglomeraceae</taxon>
        <taxon>Paraglomus</taxon>
    </lineage>
</organism>
<keyword evidence="1" id="KW-0175">Coiled coil</keyword>
<accession>A0A9N9C2H5</accession>
<gene>
    <name evidence="3" type="ORF">POCULU_LOCUS6701</name>
</gene>
<feature type="region of interest" description="Disordered" evidence="2">
    <location>
        <begin position="1106"/>
        <end position="1366"/>
    </location>
</feature>
<feature type="region of interest" description="Disordered" evidence="2">
    <location>
        <begin position="852"/>
        <end position="879"/>
    </location>
</feature>
<dbReference type="EMBL" id="CAJVPJ010001299">
    <property type="protein sequence ID" value="CAG8585437.1"/>
    <property type="molecule type" value="Genomic_DNA"/>
</dbReference>
<feature type="compositionally biased region" description="Basic and acidic residues" evidence="2">
    <location>
        <begin position="714"/>
        <end position="725"/>
    </location>
</feature>
<comment type="caution">
    <text evidence="3">The sequence shown here is derived from an EMBL/GenBank/DDBJ whole genome shotgun (WGS) entry which is preliminary data.</text>
</comment>
<feature type="coiled-coil region" evidence="1">
    <location>
        <begin position="349"/>
        <end position="401"/>
    </location>
</feature>
<feature type="region of interest" description="Disordered" evidence="2">
    <location>
        <begin position="1016"/>
        <end position="1038"/>
    </location>
</feature>
<feature type="compositionally biased region" description="Basic and acidic residues" evidence="2">
    <location>
        <begin position="658"/>
        <end position="669"/>
    </location>
</feature>
<feature type="compositionally biased region" description="Polar residues" evidence="2">
    <location>
        <begin position="1334"/>
        <end position="1346"/>
    </location>
</feature>
<protein>
    <submittedName>
        <fullName evidence="3">3371_t:CDS:1</fullName>
    </submittedName>
</protein>
<feature type="compositionally biased region" description="Low complexity" evidence="2">
    <location>
        <begin position="1140"/>
        <end position="1151"/>
    </location>
</feature>
<dbReference type="Proteomes" id="UP000789572">
    <property type="component" value="Unassembled WGS sequence"/>
</dbReference>
<feature type="region of interest" description="Disordered" evidence="2">
    <location>
        <begin position="407"/>
        <end position="428"/>
    </location>
</feature>
<evidence type="ECO:0000313" key="4">
    <source>
        <dbReference type="Proteomes" id="UP000789572"/>
    </source>
</evidence>
<name>A0A9N9C2H5_9GLOM</name>
<proteinExistence type="predicted"/>
<evidence type="ECO:0000256" key="1">
    <source>
        <dbReference type="SAM" id="Coils"/>
    </source>
</evidence>
<dbReference type="OrthoDB" id="2438720at2759"/>
<feature type="compositionally biased region" description="Polar residues" evidence="2">
    <location>
        <begin position="411"/>
        <end position="421"/>
    </location>
</feature>
<feature type="compositionally biased region" description="Basic and acidic residues" evidence="2">
    <location>
        <begin position="1318"/>
        <end position="1329"/>
    </location>
</feature>
<feature type="compositionally biased region" description="Polar residues" evidence="2">
    <location>
        <begin position="1113"/>
        <end position="1133"/>
    </location>
</feature>
<feature type="region of interest" description="Disordered" evidence="2">
    <location>
        <begin position="39"/>
        <end position="77"/>
    </location>
</feature>
<feature type="region of interest" description="Disordered" evidence="2">
    <location>
        <begin position="685"/>
        <end position="799"/>
    </location>
</feature>
<evidence type="ECO:0000313" key="3">
    <source>
        <dbReference type="EMBL" id="CAG8585437.1"/>
    </source>
</evidence>
<evidence type="ECO:0000256" key="2">
    <source>
        <dbReference type="SAM" id="MobiDB-lite"/>
    </source>
</evidence>
<feature type="non-terminal residue" evidence="3">
    <location>
        <position position="1366"/>
    </location>
</feature>
<feature type="compositionally biased region" description="Polar residues" evidence="2">
    <location>
        <begin position="1224"/>
        <end position="1239"/>
    </location>
</feature>
<reference evidence="3" key="1">
    <citation type="submission" date="2021-06" db="EMBL/GenBank/DDBJ databases">
        <authorList>
            <person name="Kallberg Y."/>
            <person name="Tangrot J."/>
            <person name="Rosling A."/>
        </authorList>
    </citation>
    <scope>NUCLEOTIDE SEQUENCE</scope>
    <source>
        <strain evidence="3">IA702</strain>
    </source>
</reference>
<feature type="compositionally biased region" description="Polar residues" evidence="2">
    <location>
        <begin position="1199"/>
        <end position="1215"/>
    </location>
</feature>
<feature type="compositionally biased region" description="Low complexity" evidence="2">
    <location>
        <begin position="764"/>
        <end position="796"/>
    </location>
</feature>
<keyword evidence="4" id="KW-1185">Reference proteome</keyword>
<feature type="coiled-coil region" evidence="1">
    <location>
        <begin position="799"/>
        <end position="847"/>
    </location>
</feature>
<feature type="region of interest" description="Disordered" evidence="2">
    <location>
        <begin position="628"/>
        <end position="669"/>
    </location>
</feature>
<feature type="compositionally biased region" description="Polar residues" evidence="2">
    <location>
        <begin position="1270"/>
        <end position="1286"/>
    </location>
</feature>